<dbReference type="GO" id="GO:0016853">
    <property type="term" value="F:isomerase activity"/>
    <property type="evidence" value="ECO:0007669"/>
    <property type="project" value="UniProtKB-KW"/>
</dbReference>
<dbReference type="Gene3D" id="3.30.565.10">
    <property type="entry name" value="Histidine kinase-like ATPase, C-terminal domain"/>
    <property type="match status" value="1"/>
</dbReference>
<keyword evidence="3" id="KW-1185">Reference proteome</keyword>
<dbReference type="InterPro" id="IPR036890">
    <property type="entry name" value="HATPase_C_sf"/>
</dbReference>
<evidence type="ECO:0000313" key="3">
    <source>
        <dbReference type="Proteomes" id="UP000002899"/>
    </source>
</evidence>
<dbReference type="KEGG" id="bmic:BMR1_03g01330"/>
<dbReference type="SUPFAM" id="SSF55874">
    <property type="entry name" value="ATPase domain of HSP90 chaperone/DNA topoisomerase II/histidine kinase"/>
    <property type="match status" value="1"/>
</dbReference>
<dbReference type="InterPro" id="IPR003594">
    <property type="entry name" value="HATPase_dom"/>
</dbReference>
<dbReference type="VEuPathDB" id="PiroplasmaDB:BMR1_03g01330"/>
<accession>A0A1R4ABM1</accession>
<dbReference type="OrthoDB" id="1562195at2759"/>
<proteinExistence type="predicted"/>
<reference evidence="2 3" key="2">
    <citation type="journal article" date="2013" name="PLoS ONE">
        <title>Whole genome mapping and re-organization of the nuclear and mitochondrial genomes of Babesia microti isolates.</title>
        <authorList>
            <person name="Cornillot E."/>
            <person name="Dassouli A."/>
            <person name="Garg A."/>
            <person name="Pachikara N."/>
            <person name="Randazzo S."/>
            <person name="Depoix D."/>
            <person name="Carcy B."/>
            <person name="Delbecq S."/>
            <person name="Frutos R."/>
            <person name="Silva J.C."/>
            <person name="Sutton R."/>
            <person name="Krause P.J."/>
            <person name="Mamoun C.B."/>
        </authorList>
    </citation>
    <scope>NUCLEOTIDE SEQUENCE [LARGE SCALE GENOMIC DNA]</scope>
    <source>
        <strain evidence="2 3">RI</strain>
    </source>
</reference>
<reference evidence="2 3" key="3">
    <citation type="journal article" date="2016" name="Sci. Rep.">
        <title>Genome-wide diversity and gene expression profiling of Babesia microti isolates identify polymorphic genes that mediate host-pathogen interactions.</title>
        <authorList>
            <person name="Silva J.C."/>
            <person name="Cornillot E."/>
            <person name="McCracken C."/>
            <person name="Usmani-Brown S."/>
            <person name="Dwivedi A."/>
            <person name="Ifeonu O.O."/>
            <person name="Crabtree J."/>
            <person name="Gotia H.T."/>
            <person name="Virji A.Z."/>
            <person name="Reynes C."/>
            <person name="Colinge J."/>
            <person name="Kumar V."/>
            <person name="Lawres L."/>
            <person name="Pazzi J.E."/>
            <person name="Pablo J.V."/>
            <person name="Hung C."/>
            <person name="Brancato J."/>
            <person name="Kumari P."/>
            <person name="Orvis J."/>
            <person name="Tretina K."/>
            <person name="Chibucos M."/>
            <person name="Ott S."/>
            <person name="Sadzewicz L."/>
            <person name="Sengamalay N."/>
            <person name="Shetty A.C."/>
            <person name="Su Q."/>
            <person name="Tallon L."/>
            <person name="Fraser C.M."/>
            <person name="Frutos R."/>
            <person name="Molina D.M."/>
            <person name="Krause P.J."/>
            <person name="Ben Mamoun C."/>
        </authorList>
    </citation>
    <scope>NUCLEOTIDE SEQUENCE [LARGE SCALE GENOMIC DNA]</scope>
    <source>
        <strain evidence="2 3">RI</strain>
    </source>
</reference>
<reference evidence="2 3" key="1">
    <citation type="journal article" date="2012" name="Nucleic Acids Res.">
        <title>Sequencing of the smallest Apicomplexan genome from the human pathogen Babesia microti.</title>
        <authorList>
            <person name="Cornillot E."/>
            <person name="Hadj-Kaddour K."/>
            <person name="Dassouli A."/>
            <person name="Noel B."/>
            <person name="Ranwez V."/>
            <person name="Vacherie B."/>
            <person name="Augagneur Y."/>
            <person name="Bres V."/>
            <person name="Duclos A."/>
            <person name="Randazzo S."/>
            <person name="Carcy B."/>
            <person name="Debierre-Grockiego F."/>
            <person name="Delbecq S."/>
            <person name="Moubri-Menage K."/>
            <person name="Shams-Eldin H."/>
            <person name="Usmani-Brown S."/>
            <person name="Bringaud F."/>
            <person name="Wincker P."/>
            <person name="Vivares C.P."/>
            <person name="Schwarz R.T."/>
            <person name="Schetters T.P."/>
            <person name="Krause P.J."/>
            <person name="Gorenflot A."/>
            <person name="Berry V."/>
            <person name="Barbe V."/>
            <person name="Ben Mamoun C."/>
        </authorList>
    </citation>
    <scope>NUCLEOTIDE SEQUENCE [LARGE SCALE GENOMIC DNA]</scope>
    <source>
        <strain evidence="2 3">RI</strain>
    </source>
</reference>
<name>A0A1R4ABM1_BABMR</name>
<feature type="domain" description="Histidine kinase/HSP90-like ATPase" evidence="1">
    <location>
        <begin position="12"/>
        <end position="89"/>
    </location>
</feature>
<dbReference type="AlphaFoldDB" id="A0A1R4ABM1"/>
<dbReference type="Pfam" id="PF02518">
    <property type="entry name" value="HATPase_c"/>
    <property type="match status" value="1"/>
</dbReference>
<protein>
    <submittedName>
        <fullName evidence="2">DNA topoisomerase VI, b subunit, putative</fullName>
    </submittedName>
</protein>
<organism evidence="2 3">
    <name type="scientific">Babesia microti (strain RI)</name>
    <dbReference type="NCBI Taxonomy" id="1133968"/>
    <lineage>
        <taxon>Eukaryota</taxon>
        <taxon>Sar</taxon>
        <taxon>Alveolata</taxon>
        <taxon>Apicomplexa</taxon>
        <taxon>Aconoidasida</taxon>
        <taxon>Piroplasmida</taxon>
        <taxon>Babesiidae</taxon>
        <taxon>Babesia</taxon>
    </lineage>
</organism>
<dbReference type="RefSeq" id="XP_021338505.1">
    <property type="nucleotide sequence ID" value="XM_021481923.1"/>
</dbReference>
<dbReference type="Proteomes" id="UP000002899">
    <property type="component" value="Chromosome III"/>
</dbReference>
<evidence type="ECO:0000313" key="2">
    <source>
        <dbReference type="EMBL" id="SJK86335.1"/>
    </source>
</evidence>
<dbReference type="GeneID" id="24424901"/>
<sequence>MEVLGFDAGNSIFMTLKELVDNATDACINTNGAKICVEINDCYGYEITVSDNGCGLDPSSIESIGILFSSVKANSHSLGRFGLGLKSVNCTHKQILQCSKLISFITKIAASSGISFKLALDNEYQPYVYNVTETSVCDWSTVISVFINSNIDISVVLNSILGYSKMLSFLHPVISYSIQHAGHIYVYHMTQKSHLERVSALISDIIVISQIDTTGDCGSDTNSVDGINVTAGLFSERVECRYGNCVIFTSVNGMPLLSKYAKPCSIYCGCSKFIEKGGHEFGISPSRNCPKLPFKFENGLENVASITNVKLPEDGKWANLFMIVDVKISDPKYGDLAKTHIKNGEVKERVYISCVEAMTQLKSQVGVYELESLSNYKTRIGLFYSKQLALNIVSILNHSTDDFRERVFAYLRCKGINYNNIKRLETLIEKKINEQFGLSSN</sequence>
<evidence type="ECO:0000259" key="1">
    <source>
        <dbReference type="Pfam" id="PF02518"/>
    </source>
</evidence>
<dbReference type="EMBL" id="LN871598">
    <property type="protein sequence ID" value="SJK86335.1"/>
    <property type="molecule type" value="Genomic_DNA"/>
</dbReference>